<comment type="caution">
    <text evidence="1">The sequence shown here is derived from an EMBL/GenBank/DDBJ whole genome shotgun (WGS) entry which is preliminary data.</text>
</comment>
<evidence type="ECO:0000313" key="1">
    <source>
        <dbReference type="EMBL" id="KKU89354.1"/>
    </source>
</evidence>
<reference evidence="1 2" key="1">
    <citation type="journal article" date="2015" name="Nature">
        <title>rRNA introns, odd ribosomes, and small enigmatic genomes across a large radiation of phyla.</title>
        <authorList>
            <person name="Brown C.T."/>
            <person name="Hug L.A."/>
            <person name="Thomas B.C."/>
            <person name="Sharon I."/>
            <person name="Castelle C.J."/>
            <person name="Singh A."/>
            <person name="Wilkins M.J."/>
            <person name="Williams K.H."/>
            <person name="Banfield J.F."/>
        </authorList>
    </citation>
    <scope>NUCLEOTIDE SEQUENCE [LARGE SCALE GENOMIC DNA]</scope>
</reference>
<dbReference type="EMBL" id="LCPC01000013">
    <property type="protein sequence ID" value="KKU89354.1"/>
    <property type="molecule type" value="Genomic_DNA"/>
</dbReference>
<proteinExistence type="predicted"/>
<dbReference type="AlphaFoldDB" id="A0A0G1U5L9"/>
<gene>
    <name evidence="1" type="ORF">UY20_C0013G0008</name>
</gene>
<protein>
    <submittedName>
        <fullName evidence="1">Uncharacterized protein</fullName>
    </submittedName>
</protein>
<name>A0A0G1U5L9_9BACT</name>
<sequence>MIILAIFDREERVVLILLALLIGQAEQAIQPSPDQIMEKAWAKNISDGQALKRYSFDVIRNQKLSDGQSDEDGVGDRVTIQELFGRDRYRYELLGSFVIGERQMYMIDFSPAAKQPSTPDNASRRGKIKNLILNHLRGVIYVDKADYGIARVITHVHKPPAKIYKVGRLYVMEAMFEQVRREDIWVPSEVIVAAEYSYFLGIKRSRENTRIRFENYQPKAP</sequence>
<organism evidence="1 2">
    <name type="scientific">Candidatus Yanofskybacteria bacterium GW2011_GWA1_48_10</name>
    <dbReference type="NCBI Taxonomy" id="1619022"/>
    <lineage>
        <taxon>Bacteria</taxon>
        <taxon>Candidatus Yanofskyibacteriota</taxon>
    </lineage>
</organism>
<evidence type="ECO:0000313" key="2">
    <source>
        <dbReference type="Proteomes" id="UP000034403"/>
    </source>
</evidence>
<dbReference type="Proteomes" id="UP000034403">
    <property type="component" value="Unassembled WGS sequence"/>
</dbReference>
<accession>A0A0G1U5L9</accession>